<proteinExistence type="predicted"/>
<feature type="region of interest" description="Disordered" evidence="1">
    <location>
        <begin position="26"/>
        <end position="46"/>
    </location>
</feature>
<protein>
    <submittedName>
        <fullName evidence="2">Uncharacterized protein</fullName>
    </submittedName>
</protein>
<reference evidence="2 3" key="1">
    <citation type="journal article" date="2014" name="Agronomy (Basel)">
        <title>A Draft Genome Sequence for Ensete ventricosum, the Drought-Tolerant Tree Against Hunger.</title>
        <authorList>
            <person name="Harrison J."/>
            <person name="Moore K.A."/>
            <person name="Paszkiewicz K."/>
            <person name="Jones T."/>
            <person name="Grant M."/>
            <person name="Ambacheew D."/>
            <person name="Muzemil S."/>
            <person name="Studholme D.J."/>
        </authorList>
    </citation>
    <scope>NUCLEOTIDE SEQUENCE [LARGE SCALE GENOMIC DNA]</scope>
</reference>
<sequence length="91" mass="9789">RCAGEEKRSEEIWWVCHGEIRGRAADAFASGGPSGGSRGECRRPVPELPLDRANREAALRRVADTQPRRAAVGGILVASVSEAVRGLRAPR</sequence>
<dbReference type="Proteomes" id="UP000287651">
    <property type="component" value="Unassembled WGS sequence"/>
</dbReference>
<evidence type="ECO:0000313" key="3">
    <source>
        <dbReference type="Proteomes" id="UP000287651"/>
    </source>
</evidence>
<dbReference type="EMBL" id="AMZH03010532">
    <property type="protein sequence ID" value="RRT54568.1"/>
    <property type="molecule type" value="Genomic_DNA"/>
</dbReference>
<evidence type="ECO:0000256" key="1">
    <source>
        <dbReference type="SAM" id="MobiDB-lite"/>
    </source>
</evidence>
<gene>
    <name evidence="2" type="ORF">B296_00044768</name>
</gene>
<dbReference type="AlphaFoldDB" id="A0A426YS58"/>
<comment type="caution">
    <text evidence="2">The sequence shown here is derived from an EMBL/GenBank/DDBJ whole genome shotgun (WGS) entry which is preliminary data.</text>
</comment>
<organism evidence="2 3">
    <name type="scientific">Ensete ventricosum</name>
    <name type="common">Abyssinian banana</name>
    <name type="synonym">Musa ensete</name>
    <dbReference type="NCBI Taxonomy" id="4639"/>
    <lineage>
        <taxon>Eukaryota</taxon>
        <taxon>Viridiplantae</taxon>
        <taxon>Streptophyta</taxon>
        <taxon>Embryophyta</taxon>
        <taxon>Tracheophyta</taxon>
        <taxon>Spermatophyta</taxon>
        <taxon>Magnoliopsida</taxon>
        <taxon>Liliopsida</taxon>
        <taxon>Zingiberales</taxon>
        <taxon>Musaceae</taxon>
        <taxon>Ensete</taxon>
    </lineage>
</organism>
<feature type="non-terminal residue" evidence="2">
    <location>
        <position position="1"/>
    </location>
</feature>
<evidence type="ECO:0000313" key="2">
    <source>
        <dbReference type="EMBL" id="RRT54568.1"/>
    </source>
</evidence>
<accession>A0A426YS58</accession>
<name>A0A426YS58_ENSVE</name>